<protein>
    <submittedName>
        <fullName evidence="2">Uncharacterized protein</fullName>
    </submittedName>
</protein>
<name>A0A2P8CUV5_9ACTN</name>
<sequence>MAEQVTNPRVMTRSVKALAASPLIILIASAARLIFISNYDTTVATSIAAAGGVTGTLVGTIVPLLPPYLPVFTLILALFRRWVSFWIFLGATAILSPAYASTTEGSREAGKQLVILWRDIYLLWNSQGLDDYRWYFTSTFSSATTAAPLLYFVLWSILSFFFAYHAPKFNSETAAIRFFLAIPRLLVGIVVAYFATFSVFFVQHVFRVPFNEEHLSEVIRAPWVPAEELELKSGETRVGYTISNRDGWFLVLNESDRTIEYIKSGNVKSRNICHPEVSSPEFSPPLLSLKDAKKPEVATCRNPT</sequence>
<evidence type="ECO:0000313" key="2">
    <source>
        <dbReference type="EMBL" id="PSK88738.1"/>
    </source>
</evidence>
<keyword evidence="1" id="KW-1133">Transmembrane helix</keyword>
<dbReference type="Proteomes" id="UP000240542">
    <property type="component" value="Unassembled WGS sequence"/>
</dbReference>
<dbReference type="OrthoDB" id="4229874at2"/>
<keyword evidence="3" id="KW-1185">Reference proteome</keyword>
<dbReference type="EMBL" id="PYGA01000029">
    <property type="protein sequence ID" value="PSK88738.1"/>
    <property type="molecule type" value="Genomic_DNA"/>
</dbReference>
<feature type="transmembrane region" description="Helical" evidence="1">
    <location>
        <begin position="82"/>
        <end position="100"/>
    </location>
</feature>
<dbReference type="AlphaFoldDB" id="A0A2P8CUV5"/>
<keyword evidence="1" id="KW-0812">Transmembrane</keyword>
<feature type="transmembrane region" description="Helical" evidence="1">
    <location>
        <begin position="178"/>
        <end position="202"/>
    </location>
</feature>
<feature type="transmembrane region" description="Helical" evidence="1">
    <location>
        <begin position="149"/>
        <end position="166"/>
    </location>
</feature>
<proteinExistence type="predicted"/>
<comment type="caution">
    <text evidence="2">The sequence shown here is derived from an EMBL/GenBank/DDBJ whole genome shotgun (WGS) entry which is preliminary data.</text>
</comment>
<gene>
    <name evidence="2" type="ORF">CLV63_12924</name>
</gene>
<keyword evidence="1" id="KW-0472">Membrane</keyword>
<evidence type="ECO:0000313" key="3">
    <source>
        <dbReference type="Proteomes" id="UP000240542"/>
    </source>
</evidence>
<dbReference type="RefSeq" id="WP_146165691.1">
    <property type="nucleotide sequence ID" value="NZ_PYGA01000029.1"/>
</dbReference>
<evidence type="ECO:0000256" key="1">
    <source>
        <dbReference type="SAM" id="Phobius"/>
    </source>
</evidence>
<feature type="transmembrane region" description="Helical" evidence="1">
    <location>
        <begin position="47"/>
        <end position="70"/>
    </location>
</feature>
<feature type="transmembrane region" description="Helical" evidence="1">
    <location>
        <begin position="17"/>
        <end position="35"/>
    </location>
</feature>
<reference evidence="2 3" key="1">
    <citation type="submission" date="2018-03" db="EMBL/GenBank/DDBJ databases">
        <title>Genomic Encyclopedia of Archaeal and Bacterial Type Strains, Phase II (KMG-II): from individual species to whole genera.</title>
        <authorList>
            <person name="Goeker M."/>
        </authorList>
    </citation>
    <scope>NUCLEOTIDE SEQUENCE [LARGE SCALE GENOMIC DNA]</scope>
    <source>
        <strain evidence="2 3">DSM 45312</strain>
    </source>
</reference>
<accession>A0A2P8CUV5</accession>
<organism evidence="2 3">
    <name type="scientific">Murinocardiopsis flavida</name>
    <dbReference type="NCBI Taxonomy" id="645275"/>
    <lineage>
        <taxon>Bacteria</taxon>
        <taxon>Bacillati</taxon>
        <taxon>Actinomycetota</taxon>
        <taxon>Actinomycetes</taxon>
        <taxon>Streptosporangiales</taxon>
        <taxon>Nocardiopsidaceae</taxon>
        <taxon>Murinocardiopsis</taxon>
    </lineage>
</organism>